<evidence type="ECO:0000313" key="1">
    <source>
        <dbReference type="EMBL" id="OCL05082.1"/>
    </source>
</evidence>
<dbReference type="EMBL" id="KV750384">
    <property type="protein sequence ID" value="OCL05082.1"/>
    <property type="molecule type" value="Genomic_DNA"/>
</dbReference>
<dbReference type="Proteomes" id="UP000250140">
    <property type="component" value="Unassembled WGS sequence"/>
</dbReference>
<sequence>MSTGSWAIINPALAIVSREIRGDSWKLLLGLCLMLERCCASQWQHDVLLATPWIPSMTRTSSMDGDIASIEPSTIYYLPDISYLPTDTGKTKLIRPSWVYRRSQPARREYRSMGTALCRIARARANTMTICSSTPRALLTGRLRALHFSAPPACARR</sequence>
<name>A0A8E2EUD9_9PEZI</name>
<gene>
    <name evidence="1" type="ORF">AOQ84DRAFT_104026</name>
</gene>
<proteinExistence type="predicted"/>
<organism evidence="1 2">
    <name type="scientific">Glonium stellatum</name>
    <dbReference type="NCBI Taxonomy" id="574774"/>
    <lineage>
        <taxon>Eukaryota</taxon>
        <taxon>Fungi</taxon>
        <taxon>Dikarya</taxon>
        <taxon>Ascomycota</taxon>
        <taxon>Pezizomycotina</taxon>
        <taxon>Dothideomycetes</taxon>
        <taxon>Pleosporomycetidae</taxon>
        <taxon>Gloniales</taxon>
        <taxon>Gloniaceae</taxon>
        <taxon>Glonium</taxon>
    </lineage>
</organism>
<accession>A0A8E2EUD9</accession>
<keyword evidence="2" id="KW-1185">Reference proteome</keyword>
<protein>
    <submittedName>
        <fullName evidence="1">Uncharacterized protein</fullName>
    </submittedName>
</protein>
<reference evidence="1 2" key="1">
    <citation type="journal article" date="2016" name="Nat. Commun.">
        <title>Ectomycorrhizal ecology is imprinted in the genome of the dominant symbiotic fungus Cenococcum geophilum.</title>
        <authorList>
            <consortium name="DOE Joint Genome Institute"/>
            <person name="Peter M."/>
            <person name="Kohler A."/>
            <person name="Ohm R.A."/>
            <person name="Kuo A."/>
            <person name="Krutzmann J."/>
            <person name="Morin E."/>
            <person name="Arend M."/>
            <person name="Barry K.W."/>
            <person name="Binder M."/>
            <person name="Choi C."/>
            <person name="Clum A."/>
            <person name="Copeland A."/>
            <person name="Grisel N."/>
            <person name="Haridas S."/>
            <person name="Kipfer T."/>
            <person name="LaButti K."/>
            <person name="Lindquist E."/>
            <person name="Lipzen A."/>
            <person name="Maire R."/>
            <person name="Meier B."/>
            <person name="Mihaltcheva S."/>
            <person name="Molinier V."/>
            <person name="Murat C."/>
            <person name="Poggeler S."/>
            <person name="Quandt C.A."/>
            <person name="Sperisen C."/>
            <person name="Tritt A."/>
            <person name="Tisserant E."/>
            <person name="Crous P.W."/>
            <person name="Henrissat B."/>
            <person name="Nehls U."/>
            <person name="Egli S."/>
            <person name="Spatafora J.W."/>
            <person name="Grigoriev I.V."/>
            <person name="Martin F.M."/>
        </authorList>
    </citation>
    <scope>NUCLEOTIDE SEQUENCE [LARGE SCALE GENOMIC DNA]</scope>
    <source>
        <strain evidence="1 2">CBS 207.34</strain>
    </source>
</reference>
<evidence type="ECO:0000313" key="2">
    <source>
        <dbReference type="Proteomes" id="UP000250140"/>
    </source>
</evidence>
<dbReference type="AlphaFoldDB" id="A0A8E2EUD9"/>